<feature type="coiled-coil region" evidence="1">
    <location>
        <begin position="409"/>
        <end position="471"/>
    </location>
</feature>
<dbReference type="Pfam" id="PF13408">
    <property type="entry name" value="Zn_ribbon_recom"/>
    <property type="match status" value="1"/>
</dbReference>
<evidence type="ECO:0000259" key="3">
    <source>
        <dbReference type="PROSITE" id="PS51737"/>
    </source>
</evidence>
<dbReference type="InterPro" id="IPR038109">
    <property type="entry name" value="DNA_bind_recomb_sf"/>
</dbReference>
<dbReference type="Gene3D" id="3.40.50.1390">
    <property type="entry name" value="Resolvase, N-terminal catalytic domain"/>
    <property type="match status" value="1"/>
</dbReference>
<feature type="domain" description="Recombinase" evidence="3">
    <location>
        <begin position="183"/>
        <end position="309"/>
    </location>
</feature>
<organism evidence="4 5">
    <name type="scientific">Veillonella absiana</name>
    <dbReference type="NCBI Taxonomy" id="3079305"/>
    <lineage>
        <taxon>Bacteria</taxon>
        <taxon>Bacillati</taxon>
        <taxon>Bacillota</taxon>
        <taxon>Negativicutes</taxon>
        <taxon>Veillonellales</taxon>
        <taxon>Veillonellaceae</taxon>
        <taxon>Veillonella</taxon>
    </lineage>
</organism>
<evidence type="ECO:0000313" key="5">
    <source>
        <dbReference type="Proteomes" id="UP001272515"/>
    </source>
</evidence>
<dbReference type="PROSITE" id="PS51737">
    <property type="entry name" value="RECOMBINASE_DNA_BIND"/>
    <property type="match status" value="1"/>
</dbReference>
<dbReference type="InterPro" id="IPR025827">
    <property type="entry name" value="Zn_ribbon_recom_dom"/>
</dbReference>
<dbReference type="Pfam" id="PF07508">
    <property type="entry name" value="Recombinase"/>
    <property type="match status" value="1"/>
</dbReference>
<dbReference type="InterPro" id="IPR036162">
    <property type="entry name" value="Resolvase-like_N_sf"/>
</dbReference>
<dbReference type="PANTHER" id="PTHR30461">
    <property type="entry name" value="DNA-INVERTASE FROM LAMBDOID PROPHAGE"/>
    <property type="match status" value="1"/>
</dbReference>
<dbReference type="SUPFAM" id="SSF53041">
    <property type="entry name" value="Resolvase-like"/>
    <property type="match status" value="1"/>
</dbReference>
<dbReference type="SMART" id="SM00857">
    <property type="entry name" value="Resolvase"/>
    <property type="match status" value="1"/>
</dbReference>
<evidence type="ECO:0000256" key="1">
    <source>
        <dbReference type="SAM" id="Coils"/>
    </source>
</evidence>
<gene>
    <name evidence="4" type="ORF">RVY80_09975</name>
</gene>
<dbReference type="PANTHER" id="PTHR30461:SF23">
    <property type="entry name" value="DNA RECOMBINASE-RELATED"/>
    <property type="match status" value="1"/>
</dbReference>
<sequence>MRKKIEVIPAKQIKELRGLEPTAKTRVCAYCRVSTDNEDQLSSLEAQIKFYSSLIANNPAWEFVGIYADEGISGTNTKKRAEFNKMIDDCMAGKIDMIMTKSISRFARNTLDCLQYVRQLKEKNIAVFFEKENINTLDGRGDLLISIMSSLAQEESSNLSKITRMGIVYRFQEGKVFVNHKWFLGYTKDENGNLVIVPEQAEVVRRIYREFLEGKSAISIIKGLEKDGIKNGAGRTKWHDSNIYQILKNKKYTGDALLQKSYTVDFLTKKRVRNDGYVPKYYVENSHEGIITKEEFSAVQTEFARRNNLRGYSKTGKSEFSSKYPFSGKLYCSNCGAKFNRQMWGVGKLKKPVWICVNHKMNGDKACPQKAMIERQLERAFVRAMNKVIGGKDAFMEKLMDNIYESLDAIEHEFTQEQINDRLAELQQEIMSLVRLNAKTGLDTGAYDNEYSQLTAEIERFRGLRQKLLDEEAKK</sequence>
<dbReference type="InterPro" id="IPR050639">
    <property type="entry name" value="SSR_resolvase"/>
</dbReference>
<dbReference type="Pfam" id="PF00239">
    <property type="entry name" value="Resolvase"/>
    <property type="match status" value="1"/>
</dbReference>
<comment type="caution">
    <text evidence="4">The sequence shown here is derived from an EMBL/GenBank/DDBJ whole genome shotgun (WGS) entry which is preliminary data.</text>
</comment>
<protein>
    <submittedName>
        <fullName evidence="4">Recombinase family protein</fullName>
    </submittedName>
</protein>
<keyword evidence="5" id="KW-1185">Reference proteome</keyword>
<dbReference type="EMBL" id="JAWJZB010000015">
    <property type="protein sequence ID" value="MDV5089143.1"/>
    <property type="molecule type" value="Genomic_DNA"/>
</dbReference>
<evidence type="ECO:0000313" key="4">
    <source>
        <dbReference type="EMBL" id="MDV5089143.1"/>
    </source>
</evidence>
<name>A0ABU3ZB49_9FIRM</name>
<dbReference type="InterPro" id="IPR011109">
    <property type="entry name" value="DNA_bind_recombinase_dom"/>
</dbReference>
<accession>A0ABU3ZB49</accession>
<dbReference type="RefSeq" id="WP_317330507.1">
    <property type="nucleotide sequence ID" value="NZ_JAWJZA010000030.1"/>
</dbReference>
<proteinExistence type="predicted"/>
<dbReference type="CDD" id="cd00338">
    <property type="entry name" value="Ser_Recombinase"/>
    <property type="match status" value="1"/>
</dbReference>
<evidence type="ECO:0000259" key="2">
    <source>
        <dbReference type="PROSITE" id="PS51736"/>
    </source>
</evidence>
<dbReference type="InterPro" id="IPR006119">
    <property type="entry name" value="Resolv_N"/>
</dbReference>
<dbReference type="Proteomes" id="UP001272515">
    <property type="component" value="Unassembled WGS sequence"/>
</dbReference>
<dbReference type="Gene3D" id="3.90.1750.20">
    <property type="entry name" value="Putative Large Serine Recombinase, Chain B, Domain 2"/>
    <property type="match status" value="1"/>
</dbReference>
<reference evidence="4 5" key="1">
    <citation type="submission" date="2023-10" db="EMBL/GenBank/DDBJ databases">
        <title>Veillonella sp. nov., isolated from a pig farm feces dump.</title>
        <authorList>
            <person name="Chang Y.-H."/>
        </authorList>
    </citation>
    <scope>NUCLEOTIDE SEQUENCE [LARGE SCALE GENOMIC DNA]</scope>
    <source>
        <strain evidence="4 5">YH-vei2233</strain>
    </source>
</reference>
<keyword evidence="1" id="KW-0175">Coiled coil</keyword>
<feature type="domain" description="Resolvase/invertase-type recombinase catalytic" evidence="2">
    <location>
        <begin position="26"/>
        <end position="174"/>
    </location>
</feature>
<dbReference type="PROSITE" id="PS51736">
    <property type="entry name" value="RECOMBINASES_3"/>
    <property type="match status" value="1"/>
</dbReference>